<feature type="chain" id="PRO_5002107637" evidence="1">
    <location>
        <begin position="24"/>
        <end position="115"/>
    </location>
</feature>
<feature type="signal peptide" evidence="1">
    <location>
        <begin position="1"/>
        <end position="23"/>
    </location>
</feature>
<sequence>MRKPLLATLLLALIALLGFSSCTKPEELADEGKLERNDSIGDIRLMYGVPLVTTSPAVKFFFLNPLSFFNFQLSTIPHVSFPSPSRCLGGRPQAGERPHSPAPLAAAFLGVYAAL</sequence>
<keyword evidence="1" id="KW-0732">Signal</keyword>
<dbReference type="AlphaFoldDB" id="A0A0B4N1D5"/>
<evidence type="ECO:0000313" key="2">
    <source>
        <dbReference type="EMBL" id="AIF26093.1"/>
    </source>
</evidence>
<accession>A0A0B4N1D5</accession>
<name>A0A0B4N1D5_9BACT</name>
<dbReference type="PROSITE" id="PS51257">
    <property type="entry name" value="PROKAR_LIPOPROTEIN"/>
    <property type="match status" value="1"/>
</dbReference>
<dbReference type="EMBL" id="KJ631392">
    <property type="protein sequence ID" value="AIF26093.1"/>
    <property type="molecule type" value="Genomic_DNA"/>
</dbReference>
<evidence type="ECO:0000256" key="1">
    <source>
        <dbReference type="SAM" id="SignalP"/>
    </source>
</evidence>
<reference evidence="2" key="1">
    <citation type="submission" date="2014-03" db="EMBL/GenBank/DDBJ databases">
        <title>A sequence of cellulolytic fosmid clone of goat rumen metagenome.</title>
        <authorList>
            <person name="Lee K.-T."/>
            <person name="Kim J.-Y."/>
            <person name="Kim Y.-J."/>
            <person name="Ahn J.-H."/>
            <person name="Park M.-N."/>
            <person name="Kim J.-H."/>
            <person name="Kim T.-H."/>
        </authorList>
    </citation>
    <scope>NUCLEOTIDE SEQUENCE</scope>
</reference>
<organism evidence="2">
    <name type="scientific">uncultured bacterium Ad_136_J17_contig1</name>
    <dbReference type="NCBI Taxonomy" id="1489301"/>
    <lineage>
        <taxon>Bacteria</taxon>
        <taxon>environmental samples</taxon>
    </lineage>
</organism>
<proteinExistence type="predicted"/>
<protein>
    <submittedName>
        <fullName evidence="2">Putative Piso0_003053</fullName>
    </submittedName>
</protein>